<reference evidence="2" key="2">
    <citation type="submission" date="2022-01" db="EMBL/GenBank/DDBJ databases">
        <authorList>
            <person name="Yamashiro T."/>
            <person name="Shiraishi A."/>
            <person name="Satake H."/>
            <person name="Nakayama K."/>
        </authorList>
    </citation>
    <scope>NUCLEOTIDE SEQUENCE</scope>
</reference>
<dbReference type="Proteomes" id="UP001151760">
    <property type="component" value="Unassembled WGS sequence"/>
</dbReference>
<accession>A0ABQ5EW24</accession>
<feature type="region of interest" description="Disordered" evidence="1">
    <location>
        <begin position="155"/>
        <end position="231"/>
    </location>
</feature>
<feature type="compositionally biased region" description="Polar residues" evidence="1">
    <location>
        <begin position="174"/>
        <end position="185"/>
    </location>
</feature>
<proteinExistence type="predicted"/>
<evidence type="ECO:0000313" key="2">
    <source>
        <dbReference type="EMBL" id="GJT55079.1"/>
    </source>
</evidence>
<evidence type="ECO:0000256" key="1">
    <source>
        <dbReference type="SAM" id="MobiDB-lite"/>
    </source>
</evidence>
<sequence length="392" mass="45257">MVDDLLSTRIGYTTRTALQIYTKEFKKKAQEERKLYIDVVEKLVKDIIKDEVKSQLPHILPKEIPDFATLMIQSTVTETLENVVLAKSSSQSQSTYEAATSLTEFGLKKILLDKLEKSKPYQAAEAHKNLYDALVKSYQLDKDLFNSYGKAYSIKRSREDKDKDEDPPARPDQGTKSQPKSSGKSLQAEEPVFETADTEMPQDLRDDMGNTEDQPNVEAASKHDWFKKPKRPLTPDPDCNYLVGPTFNLLKGTCKSQVELEYHFEECYKAITDRVDWTNLEGHQYTFDLSKPLPLIEVQVTHVKVMKKYDYGYLEEIEVRRDDNTLHKFKEGNFPNLNLRDIEDMPLILVQNKISNLERDVIFDLNVALWIFTRSIVILKRVEDLQLGVESY</sequence>
<name>A0ABQ5EW24_9ASTR</name>
<protein>
    <submittedName>
        <fullName evidence="2">Uncharacterized protein</fullName>
    </submittedName>
</protein>
<comment type="caution">
    <text evidence="2">The sequence shown here is derived from an EMBL/GenBank/DDBJ whole genome shotgun (WGS) entry which is preliminary data.</text>
</comment>
<dbReference type="EMBL" id="BQNB010016727">
    <property type="protein sequence ID" value="GJT55079.1"/>
    <property type="molecule type" value="Genomic_DNA"/>
</dbReference>
<gene>
    <name evidence="2" type="ORF">Tco_0990133</name>
</gene>
<organism evidence="2 3">
    <name type="scientific">Tanacetum coccineum</name>
    <dbReference type="NCBI Taxonomy" id="301880"/>
    <lineage>
        <taxon>Eukaryota</taxon>
        <taxon>Viridiplantae</taxon>
        <taxon>Streptophyta</taxon>
        <taxon>Embryophyta</taxon>
        <taxon>Tracheophyta</taxon>
        <taxon>Spermatophyta</taxon>
        <taxon>Magnoliopsida</taxon>
        <taxon>eudicotyledons</taxon>
        <taxon>Gunneridae</taxon>
        <taxon>Pentapetalae</taxon>
        <taxon>asterids</taxon>
        <taxon>campanulids</taxon>
        <taxon>Asterales</taxon>
        <taxon>Asteraceae</taxon>
        <taxon>Asteroideae</taxon>
        <taxon>Anthemideae</taxon>
        <taxon>Anthemidinae</taxon>
        <taxon>Tanacetum</taxon>
    </lineage>
</organism>
<reference evidence="2" key="1">
    <citation type="journal article" date="2022" name="Int. J. Mol. Sci.">
        <title>Draft Genome of Tanacetum Coccineum: Genomic Comparison of Closely Related Tanacetum-Family Plants.</title>
        <authorList>
            <person name="Yamashiro T."/>
            <person name="Shiraishi A."/>
            <person name="Nakayama K."/>
            <person name="Satake H."/>
        </authorList>
    </citation>
    <scope>NUCLEOTIDE SEQUENCE</scope>
</reference>
<evidence type="ECO:0000313" key="3">
    <source>
        <dbReference type="Proteomes" id="UP001151760"/>
    </source>
</evidence>
<keyword evidence="3" id="KW-1185">Reference proteome</keyword>
<feature type="compositionally biased region" description="Basic and acidic residues" evidence="1">
    <location>
        <begin position="156"/>
        <end position="169"/>
    </location>
</feature>